<feature type="region of interest" description="Disordered" evidence="1">
    <location>
        <begin position="372"/>
        <end position="418"/>
    </location>
</feature>
<name>A0AAN7V7G8_9COLE</name>
<proteinExistence type="predicted"/>
<reference evidence="2 3" key="1">
    <citation type="journal article" date="2024" name="Insects">
        <title>An Improved Chromosome-Level Genome Assembly of the Firefly Pyrocoelia pectoralis.</title>
        <authorList>
            <person name="Fu X."/>
            <person name="Meyer-Rochow V.B."/>
            <person name="Ballantyne L."/>
            <person name="Zhu X."/>
        </authorList>
    </citation>
    <scope>NUCLEOTIDE SEQUENCE [LARGE SCALE GENOMIC DNA]</scope>
    <source>
        <strain evidence="2">XCY_ONT2</strain>
    </source>
</reference>
<dbReference type="EMBL" id="JAVRBK010000008">
    <property type="protein sequence ID" value="KAK5640383.1"/>
    <property type="molecule type" value="Genomic_DNA"/>
</dbReference>
<feature type="compositionally biased region" description="Basic and acidic residues" evidence="1">
    <location>
        <begin position="409"/>
        <end position="418"/>
    </location>
</feature>
<feature type="region of interest" description="Disordered" evidence="1">
    <location>
        <begin position="291"/>
        <end position="321"/>
    </location>
</feature>
<evidence type="ECO:0000313" key="2">
    <source>
        <dbReference type="EMBL" id="KAK5640383.1"/>
    </source>
</evidence>
<accession>A0AAN7V7G8</accession>
<gene>
    <name evidence="2" type="ORF">RI129_011194</name>
</gene>
<evidence type="ECO:0000256" key="1">
    <source>
        <dbReference type="SAM" id="MobiDB-lite"/>
    </source>
</evidence>
<dbReference type="Proteomes" id="UP001329430">
    <property type="component" value="Chromosome 8"/>
</dbReference>
<comment type="caution">
    <text evidence="2">The sequence shown here is derived from an EMBL/GenBank/DDBJ whole genome shotgun (WGS) entry which is preliminary data.</text>
</comment>
<evidence type="ECO:0000313" key="3">
    <source>
        <dbReference type="Proteomes" id="UP001329430"/>
    </source>
</evidence>
<protein>
    <submittedName>
        <fullName evidence="2">Uncharacterized protein</fullName>
    </submittedName>
</protein>
<organism evidence="2 3">
    <name type="scientific">Pyrocoelia pectoralis</name>
    <dbReference type="NCBI Taxonomy" id="417401"/>
    <lineage>
        <taxon>Eukaryota</taxon>
        <taxon>Metazoa</taxon>
        <taxon>Ecdysozoa</taxon>
        <taxon>Arthropoda</taxon>
        <taxon>Hexapoda</taxon>
        <taxon>Insecta</taxon>
        <taxon>Pterygota</taxon>
        <taxon>Neoptera</taxon>
        <taxon>Endopterygota</taxon>
        <taxon>Coleoptera</taxon>
        <taxon>Polyphaga</taxon>
        <taxon>Elateriformia</taxon>
        <taxon>Elateroidea</taxon>
        <taxon>Lampyridae</taxon>
        <taxon>Lampyrinae</taxon>
        <taxon>Pyrocoelia</taxon>
    </lineage>
</organism>
<sequence length="1420" mass="157775">MDNNDEKFWLSIIKKYENRKLLLEEQQCNLEQRLGSLKRRISSSQNDICSCCSQCFEATPASSRMNTSNATSCCPTGTLDDLSTVSVNSIDVQYIAILNDLINREKQLKKQVRDMELREQDLLKHTDQTFGGRNKSCCNVNNERDPITTYGKDTQKLLDDNARLSDELEDVKLELKHCMEKFQGPLTRTLDQERRRSQQLENDLKAANEAMATKECCYREDMCCLKNHLAEVMQNLADMTRQNENVQRQSCSLGRKYKDLQRDLISQKLNEARTLERLNELLSEKERTVVRDRRQHKSQETQKELDLQIIPQKEEKGKADVPRPRFEHNLYAIARGLSKTLLNINKCDICRDSIPEDLKDTITGIKVITDIVDHGNPNNVSGNLPDTRKPPDTGPDNGHSNSPKGFHGPKTDASGKTEDDFFYGDTGKNNAIEDITDATDISTDASIPEEMNDEYEAVKEIGFVKTLPSESIHVLTEVEALDDLQVQVDTQVEFSEEITDDIHVTTTVTNSGMLEVVTEGPAGLIETTMIRTPSGNFEVVTEITEYPEYLSVAESGDTSHDLDNIVTDVEEKELELVEKVGDFIDSINESINESVEEEEFFSIRETDMSEGADLNKPNNLQIETIVAFVQCVEGDRGIMDVHNRGKLEKSLLTPIMEDEEAKSEEKMDLSERSSIHGFSYSDNKVNVEQPKAVLESFAETENAQELSLSSITEEVALQIRKRRPGPIPSVTSDIITSDRSKFRDSKSCKKNRKTFMSKIPVSASFPYQGPICNCDKCGCVECFGRIISEGHHGEADGLQSDKFGNLPNEVSSVASTRQKKPHPPDCDCVDCLCDPCASFPPDYATRVHPDDCDCVDCLCDEFPCAPQCTEKEIQPSGKSITEPSEHLSRYEANKISEPVLDKTPIKPIDVPITEPVNEISKNLANEFSKPVLDKTQTKEIEVPIAEPAKNPTPINEISKNLANEISKPLLDKTQTKEIDVPITEPVKNPTPINEISPNLPPSTLRKAISENWMPAKELSRKLLLTLGGDEKHQKGCECGSCVCCKCNEVRSPAPDRCEVSCDTNHHLPNCSCIECLLVCGIPNKTKERQKADICELSTVSNTPSDGSSCDCAECGNVCTSPSCGQIKKIIPPDNRKAELQELQVCLDKIKCACLEAETTACCNRIEKKGSGQNLLETLKGIIANLQSRYTGKSMADIANELKSKVNNVLFEKLLPTLAPSRDEIYSCACVGEKKDKRGVYLPNTCSCGIKTDNKNIASDSSSCSCFDIVDEKSENVLPSSQSDESCHCSKSPGKDIQVSVSERKTPSLDVSLCSCTSCEELKPQLICKQENASPNSSSIEITEVRKVSSDGLLIKWLPSTRKDVTGYEILIDGKTKSKVRNAVRTSAIIYSVAIGTLNLSVYAITPRGRCQPPANAMYEF</sequence>
<keyword evidence="3" id="KW-1185">Reference proteome</keyword>